<sequence length="946" mass="104653">MMLKTSPPSPVIHFLTLKQPNHHETHHSPSKMATYGDPPPPPLPSTSASKSRKKAPQAVLSDFWASFHSKHQGKVTSIFPRVLYASLLPTDPSPRDGASSSLNAARSYEAAAADCRAKVKRIVRECERTNEKFTDPDFDIEHDPESNCLNGLVRDGDGGIGDASGAVGVSAWDVKNSLDTLTAAQVLGPNSTIPIDPAAVSRFLGGAGDMWSPFGNISTSNPNSGAAKQSAQNPRTRGISSSRGVKGSEWYNPGSIHRVDWIFESPQFTVNGYSSSDIKQGANGDCWWLAAVATIAHRRDLMTRVCVARDEECGVYGFVFQRDGEWVSAVVDDNLYLKDNDFDYYSDVYDASGKKARLHRKRNQTGSDALYFARCEDQNETWLPLLEKAYAKVHGDYEAISGGWPGEAVEDMTGGVTSTIATNRVLRKDKLWRELVNADGEFVFALAAMGTGWDWQKSGLALGHAYSILQSREEVDEDGKRVRLVQIRNPWGERSESGLGEWNGPWSDGSKEWTPYWLKKMDHKFGDDGLFWMAYEDMLSTFMYIHRTRLFDEMWTVVQQWTSANVSWVTGFLQTKFVVEVKKAGTAVIVLTQLDDRYFKGFEGQYYFELHFVLQKTDGSNTSSEPEQICRVRPVHKWENRSVSCEVTLDPGTYEVLPKVTATRHNAARTVEDIVKDYAESNPQKLRQVGLQYDIAHAKGGVVDEDEILEKKKAEAKKKKEDKKAKRKRKQKKALVVAAKALEESAKVVSELAEGGDKKDDKKKETAATAKKEEGKEKEKDGDWTEVKDSDKESTGSTGLKSPPPEDKPATSPSTAGAKPGDAPAPEPKKDEDKQEEEKKEEKKEEASEEAKPSETEEKTEDAEVQTEDAPVEAVEEEEESDSDSETESVVDDGEEPVNPPWNAVCVLGLRVYAEDPEVAIKLVKPADDEEASALTTEGEPAGATA</sequence>
<evidence type="ECO:0000256" key="2">
    <source>
        <dbReference type="PIRSR" id="PIRSR622684-1"/>
    </source>
</evidence>
<dbReference type="InterPro" id="IPR036213">
    <property type="entry name" value="Calpain_III_sf"/>
</dbReference>
<evidence type="ECO:0000313" key="7">
    <source>
        <dbReference type="EMBL" id="KAK1856090.1"/>
    </source>
</evidence>
<evidence type="ECO:0000313" key="8">
    <source>
        <dbReference type="Proteomes" id="UP001243330"/>
    </source>
</evidence>
<feature type="compositionally biased region" description="Basic and acidic residues" evidence="5">
    <location>
        <begin position="827"/>
        <end position="857"/>
    </location>
</feature>
<evidence type="ECO:0000256" key="5">
    <source>
        <dbReference type="SAM" id="MobiDB-lite"/>
    </source>
</evidence>
<name>A0AAD9B0H2_9PEZI</name>
<evidence type="ECO:0000256" key="3">
    <source>
        <dbReference type="PROSITE-ProRule" id="PRU00239"/>
    </source>
</evidence>
<dbReference type="Pfam" id="PF00648">
    <property type="entry name" value="Peptidase_C2"/>
    <property type="match status" value="1"/>
</dbReference>
<organism evidence="7 8">
    <name type="scientific">Colletotrichum chrysophilum</name>
    <dbReference type="NCBI Taxonomy" id="1836956"/>
    <lineage>
        <taxon>Eukaryota</taxon>
        <taxon>Fungi</taxon>
        <taxon>Dikarya</taxon>
        <taxon>Ascomycota</taxon>
        <taxon>Pezizomycotina</taxon>
        <taxon>Sordariomycetes</taxon>
        <taxon>Hypocreomycetidae</taxon>
        <taxon>Glomerellales</taxon>
        <taxon>Glomerellaceae</taxon>
        <taxon>Colletotrichum</taxon>
        <taxon>Colletotrichum gloeosporioides species complex</taxon>
    </lineage>
</organism>
<dbReference type="PROSITE" id="PS50203">
    <property type="entry name" value="CALPAIN_CAT"/>
    <property type="match status" value="1"/>
</dbReference>
<feature type="compositionally biased region" description="Polar residues" evidence="5">
    <location>
        <begin position="219"/>
        <end position="243"/>
    </location>
</feature>
<feature type="region of interest" description="Disordered" evidence="5">
    <location>
        <begin position="219"/>
        <end position="244"/>
    </location>
</feature>
<gene>
    <name evidence="7" type="ORF">CCHR01_01304</name>
</gene>
<dbReference type="EMBL" id="JAQOWY010000013">
    <property type="protein sequence ID" value="KAK1856090.1"/>
    <property type="molecule type" value="Genomic_DNA"/>
</dbReference>
<feature type="coiled-coil region" evidence="4">
    <location>
        <begin position="706"/>
        <end position="733"/>
    </location>
</feature>
<keyword evidence="8" id="KW-1185">Reference proteome</keyword>
<dbReference type="InterPro" id="IPR038765">
    <property type="entry name" value="Papain-like_cys_pep_sf"/>
</dbReference>
<comment type="similarity">
    <text evidence="1">Belongs to the peptidase C2 family.</text>
</comment>
<feature type="region of interest" description="Disordered" evidence="5">
    <location>
        <begin position="20"/>
        <end position="54"/>
    </location>
</feature>
<dbReference type="InterPro" id="IPR001300">
    <property type="entry name" value="Peptidase_C2_calpain_cat"/>
</dbReference>
<feature type="region of interest" description="Disordered" evidence="5">
    <location>
        <begin position="748"/>
        <end position="901"/>
    </location>
</feature>
<evidence type="ECO:0000256" key="4">
    <source>
        <dbReference type="SAM" id="Coils"/>
    </source>
</evidence>
<accession>A0AAD9B0H2</accession>
<dbReference type="GO" id="GO:0006508">
    <property type="term" value="P:proteolysis"/>
    <property type="evidence" value="ECO:0007669"/>
    <property type="project" value="UniProtKB-KW"/>
</dbReference>
<dbReference type="GO" id="GO:0004198">
    <property type="term" value="F:calcium-dependent cysteine-type endopeptidase activity"/>
    <property type="evidence" value="ECO:0007669"/>
    <property type="project" value="InterPro"/>
</dbReference>
<keyword evidence="4" id="KW-0175">Coiled coil</keyword>
<dbReference type="Gene3D" id="3.90.70.10">
    <property type="entry name" value="Cysteine proteinases"/>
    <property type="match status" value="1"/>
</dbReference>
<keyword evidence="3" id="KW-0788">Thiol protease</keyword>
<dbReference type="Proteomes" id="UP001243330">
    <property type="component" value="Unassembled WGS sequence"/>
</dbReference>
<feature type="active site" evidence="2 3">
    <location>
        <position position="464"/>
    </location>
</feature>
<dbReference type="CDD" id="cd00044">
    <property type="entry name" value="CysPc"/>
    <property type="match status" value="1"/>
</dbReference>
<dbReference type="SUPFAM" id="SSF49758">
    <property type="entry name" value="Calpain large subunit, middle domain (domain III)"/>
    <property type="match status" value="1"/>
</dbReference>
<keyword evidence="3 7" id="KW-0645">Protease</keyword>
<dbReference type="InterPro" id="IPR000169">
    <property type="entry name" value="Pept_cys_AS"/>
</dbReference>
<dbReference type="InterPro" id="IPR022684">
    <property type="entry name" value="Calpain_cysteine_protease"/>
</dbReference>
<dbReference type="PANTHER" id="PTHR10183">
    <property type="entry name" value="CALPAIN"/>
    <property type="match status" value="1"/>
</dbReference>
<comment type="caution">
    <text evidence="7">The sequence shown here is derived from an EMBL/GenBank/DDBJ whole genome shotgun (WGS) entry which is preliminary data.</text>
</comment>
<dbReference type="SUPFAM" id="SSF54001">
    <property type="entry name" value="Cysteine proteinases"/>
    <property type="match status" value="1"/>
</dbReference>
<keyword evidence="3" id="KW-0378">Hydrolase</keyword>
<feature type="compositionally biased region" description="Acidic residues" evidence="5">
    <location>
        <begin position="858"/>
        <end position="896"/>
    </location>
</feature>
<evidence type="ECO:0000259" key="6">
    <source>
        <dbReference type="PROSITE" id="PS50203"/>
    </source>
</evidence>
<feature type="domain" description="Calpain catalytic" evidence="6">
    <location>
        <begin position="249"/>
        <end position="551"/>
    </location>
</feature>
<dbReference type="SMART" id="SM00230">
    <property type="entry name" value="CysPc"/>
    <property type="match status" value="1"/>
</dbReference>
<dbReference type="PROSITE" id="PS00139">
    <property type="entry name" value="THIOL_PROTEASE_CYS"/>
    <property type="match status" value="1"/>
</dbReference>
<dbReference type="PANTHER" id="PTHR10183:SF425">
    <property type="entry name" value="CALPAIN-5"/>
    <property type="match status" value="1"/>
</dbReference>
<dbReference type="AlphaFoldDB" id="A0AAD9B0H2"/>
<reference evidence="7" key="1">
    <citation type="submission" date="2023-01" db="EMBL/GenBank/DDBJ databases">
        <title>Colletotrichum chrysophilum M932 genome sequence.</title>
        <authorList>
            <person name="Baroncelli R."/>
        </authorList>
    </citation>
    <scope>NUCLEOTIDE SEQUENCE</scope>
    <source>
        <strain evidence="7">M932</strain>
    </source>
</reference>
<evidence type="ECO:0000256" key="1">
    <source>
        <dbReference type="ARBA" id="ARBA00007623"/>
    </source>
</evidence>
<feature type="active site" evidence="2 3">
    <location>
        <position position="489"/>
    </location>
</feature>
<proteinExistence type="inferred from homology"/>
<feature type="compositionally biased region" description="Basic and acidic residues" evidence="5">
    <location>
        <begin position="755"/>
        <end position="794"/>
    </location>
</feature>
<feature type="active site" evidence="2 3">
    <location>
        <position position="286"/>
    </location>
</feature>
<protein>
    <submittedName>
        <fullName evidence="7">Calpain family cysteine protease</fullName>
    </submittedName>
</protein>